<evidence type="ECO:0000256" key="2">
    <source>
        <dbReference type="ARBA" id="ARBA00022475"/>
    </source>
</evidence>
<dbReference type="EMBL" id="CP012808">
    <property type="protein sequence ID" value="ALH94660.1"/>
    <property type="molecule type" value="Genomic_DNA"/>
</dbReference>
<evidence type="ECO:0000256" key="6">
    <source>
        <dbReference type="SAM" id="Phobius"/>
    </source>
</evidence>
<keyword evidence="8" id="KW-1185">Reference proteome</keyword>
<name>A0A0N9VX41_9GAMM</name>
<sequence>MIESWLFVLAIIAVLMIPGPTNILLASSAHQQGFAKTSLFIPAELLGYFYAISLWSLIIHLFTSIWPHLIALLHALSFGYVCWLVFRLWKLSYLEEHSQKHRYIRPRQLFFVTLKNPKALLFAAGIFPEETWNSVFNFVVIHLIFCIVLIPTAMFWMFFGRKILAGETKKIKADQLYKGSALILLICMLPVVFQIF</sequence>
<dbReference type="AlphaFoldDB" id="A0A0N9VX41"/>
<protein>
    <submittedName>
        <fullName evidence="7">Threonine transporter RhtB</fullName>
    </submittedName>
</protein>
<evidence type="ECO:0000256" key="1">
    <source>
        <dbReference type="ARBA" id="ARBA00004651"/>
    </source>
</evidence>
<feature type="transmembrane region" description="Helical" evidence="6">
    <location>
        <begin position="109"/>
        <end position="127"/>
    </location>
</feature>
<dbReference type="InterPro" id="IPR001123">
    <property type="entry name" value="LeuE-type"/>
</dbReference>
<keyword evidence="5 6" id="KW-0472">Membrane</keyword>
<dbReference type="STRING" id="1324350.AOY20_03430"/>
<dbReference type="OrthoDB" id="6710777at2"/>
<dbReference type="PANTHER" id="PTHR30086:SF20">
    <property type="entry name" value="ARGININE EXPORTER PROTEIN ARGO-RELATED"/>
    <property type="match status" value="1"/>
</dbReference>
<reference evidence="7 8" key="1">
    <citation type="journal article" date="2015" name="Int. J. Syst. Evol. Microbiol.">
        <title>Acinetobacter equi sp. nov. isolated from horse faeces.</title>
        <authorList>
            <person name="Poppel M.T."/>
            <person name="Skiebe E."/>
            <person name="Laue M."/>
            <person name="Bergmann H."/>
            <person name="Ebersberger I."/>
            <person name="Garn T."/>
            <person name="Fruth A."/>
            <person name="Baumgardt S."/>
            <person name="Busse H.J."/>
            <person name="Wilharm G."/>
        </authorList>
    </citation>
    <scope>NUCLEOTIDE SEQUENCE [LARGE SCALE GENOMIC DNA]</scope>
    <source>
        <strain evidence="7 8">114</strain>
    </source>
</reference>
<evidence type="ECO:0000256" key="5">
    <source>
        <dbReference type="ARBA" id="ARBA00023136"/>
    </source>
</evidence>
<organism evidence="7 8">
    <name type="scientific">Acinetobacter equi</name>
    <dbReference type="NCBI Taxonomy" id="1324350"/>
    <lineage>
        <taxon>Bacteria</taxon>
        <taxon>Pseudomonadati</taxon>
        <taxon>Pseudomonadota</taxon>
        <taxon>Gammaproteobacteria</taxon>
        <taxon>Moraxellales</taxon>
        <taxon>Moraxellaceae</taxon>
        <taxon>Acinetobacter</taxon>
    </lineage>
</organism>
<feature type="transmembrane region" description="Helical" evidence="6">
    <location>
        <begin position="179"/>
        <end position="195"/>
    </location>
</feature>
<feature type="transmembrane region" description="Helical" evidence="6">
    <location>
        <begin position="69"/>
        <end position="89"/>
    </location>
</feature>
<accession>A0A0N9VX41</accession>
<evidence type="ECO:0000313" key="8">
    <source>
        <dbReference type="Proteomes" id="UP000064939"/>
    </source>
</evidence>
<proteinExistence type="predicted"/>
<evidence type="ECO:0000256" key="3">
    <source>
        <dbReference type="ARBA" id="ARBA00022692"/>
    </source>
</evidence>
<dbReference type="PANTHER" id="PTHR30086">
    <property type="entry name" value="ARGININE EXPORTER PROTEIN ARGO"/>
    <property type="match status" value="1"/>
</dbReference>
<dbReference type="GO" id="GO:0015171">
    <property type="term" value="F:amino acid transmembrane transporter activity"/>
    <property type="evidence" value="ECO:0007669"/>
    <property type="project" value="TreeGrafter"/>
</dbReference>
<gene>
    <name evidence="7" type="ORF">AOY20_03430</name>
</gene>
<dbReference type="KEGG" id="aei:AOY20_03430"/>
<feature type="transmembrane region" description="Helical" evidence="6">
    <location>
        <begin position="45"/>
        <end position="63"/>
    </location>
</feature>
<dbReference type="Proteomes" id="UP000064939">
    <property type="component" value="Chromosome"/>
</dbReference>
<keyword evidence="4 6" id="KW-1133">Transmembrane helix</keyword>
<keyword evidence="3 6" id="KW-0812">Transmembrane</keyword>
<keyword evidence="2" id="KW-1003">Cell membrane</keyword>
<feature type="transmembrane region" description="Helical" evidence="6">
    <location>
        <begin position="6"/>
        <end position="25"/>
    </location>
</feature>
<dbReference type="GO" id="GO:0005886">
    <property type="term" value="C:plasma membrane"/>
    <property type="evidence" value="ECO:0007669"/>
    <property type="project" value="UniProtKB-SubCell"/>
</dbReference>
<dbReference type="RefSeq" id="WP_054580560.1">
    <property type="nucleotide sequence ID" value="NZ_CP012808.1"/>
</dbReference>
<feature type="transmembrane region" description="Helical" evidence="6">
    <location>
        <begin position="139"/>
        <end position="159"/>
    </location>
</feature>
<evidence type="ECO:0000256" key="4">
    <source>
        <dbReference type="ARBA" id="ARBA00022989"/>
    </source>
</evidence>
<comment type="subcellular location">
    <subcellularLocation>
        <location evidence="1">Cell membrane</location>
        <topology evidence="1">Multi-pass membrane protein</topology>
    </subcellularLocation>
</comment>
<evidence type="ECO:0000313" key="7">
    <source>
        <dbReference type="EMBL" id="ALH94660.1"/>
    </source>
</evidence>